<gene>
    <name evidence="4" type="primary">BSND</name>
</gene>
<dbReference type="GeneID" id="102381901"/>
<dbReference type="Pfam" id="PF15462">
    <property type="entry name" value="Barttin"/>
    <property type="match status" value="1"/>
</dbReference>
<dbReference type="RefSeq" id="XP_025062459.1">
    <property type="nucleotide sequence ID" value="XM_025206674.1"/>
</dbReference>
<dbReference type="CTD" id="7809"/>
<protein>
    <submittedName>
        <fullName evidence="4">Barttin isoform X1</fullName>
    </submittedName>
</protein>
<dbReference type="PANTHER" id="PTHR28399:SF1">
    <property type="entry name" value="BARTTIN"/>
    <property type="match status" value="1"/>
</dbReference>
<evidence type="ECO:0000313" key="3">
    <source>
        <dbReference type="Proteomes" id="UP000189705"/>
    </source>
</evidence>
<evidence type="ECO:0000256" key="1">
    <source>
        <dbReference type="SAM" id="MobiDB-lite"/>
    </source>
</evidence>
<feature type="region of interest" description="Disordered" evidence="1">
    <location>
        <begin position="123"/>
        <end position="173"/>
    </location>
</feature>
<dbReference type="InterPro" id="IPR029181">
    <property type="entry name" value="Barttin"/>
</dbReference>
<keyword evidence="3" id="KW-1185">Reference proteome</keyword>
<dbReference type="STRING" id="38654.A0A3Q0GRP7"/>
<feature type="compositionally biased region" description="Basic and acidic residues" evidence="1">
    <location>
        <begin position="157"/>
        <end position="171"/>
    </location>
</feature>
<keyword evidence="2" id="KW-0472">Membrane</keyword>
<evidence type="ECO:0000313" key="4">
    <source>
        <dbReference type="RefSeq" id="XP_025062459.1"/>
    </source>
</evidence>
<feature type="transmembrane region" description="Helical" evidence="2">
    <location>
        <begin position="33"/>
        <end position="53"/>
    </location>
</feature>
<dbReference type="PANTHER" id="PTHR28399">
    <property type="entry name" value="BARTTIN"/>
    <property type="match status" value="1"/>
</dbReference>
<feature type="region of interest" description="Disordered" evidence="1">
    <location>
        <begin position="197"/>
        <end position="291"/>
    </location>
</feature>
<dbReference type="GO" id="GO:0006821">
    <property type="term" value="P:chloride transport"/>
    <property type="evidence" value="ECO:0007669"/>
    <property type="project" value="InterPro"/>
</dbReference>
<dbReference type="GO" id="GO:0017081">
    <property type="term" value="F:chloride channel regulator activity"/>
    <property type="evidence" value="ECO:0007669"/>
    <property type="project" value="TreeGrafter"/>
</dbReference>
<accession>A0A3Q0GRP7</accession>
<keyword evidence="2" id="KW-0812">Transmembrane</keyword>
<dbReference type="AlphaFoldDB" id="A0A3Q0GRP7"/>
<keyword evidence="2" id="KW-1133">Transmembrane helix</keyword>
<feature type="compositionally biased region" description="Low complexity" evidence="1">
    <location>
        <begin position="204"/>
        <end position="217"/>
    </location>
</feature>
<name>A0A3Q0GRP7_ALLSI</name>
<reference evidence="4" key="1">
    <citation type="submission" date="2025-08" db="UniProtKB">
        <authorList>
            <consortium name="RefSeq"/>
        </authorList>
    </citation>
    <scope>IDENTIFICATION</scope>
</reference>
<organism evidence="3 4">
    <name type="scientific">Alligator sinensis</name>
    <name type="common">Chinese alligator</name>
    <dbReference type="NCBI Taxonomy" id="38654"/>
    <lineage>
        <taxon>Eukaryota</taxon>
        <taxon>Metazoa</taxon>
        <taxon>Chordata</taxon>
        <taxon>Craniata</taxon>
        <taxon>Vertebrata</taxon>
        <taxon>Euteleostomi</taxon>
        <taxon>Archelosauria</taxon>
        <taxon>Archosauria</taxon>
        <taxon>Crocodylia</taxon>
        <taxon>Alligatoridae</taxon>
        <taxon>Alligatorinae</taxon>
        <taxon>Alligator</taxon>
    </lineage>
</organism>
<feature type="transmembrane region" description="Helical" evidence="2">
    <location>
        <begin position="6"/>
        <end position="26"/>
    </location>
</feature>
<dbReference type="Proteomes" id="UP000189705">
    <property type="component" value="Unplaced"/>
</dbReference>
<proteinExistence type="predicted"/>
<dbReference type="GO" id="GO:0016323">
    <property type="term" value="C:basolateral plasma membrane"/>
    <property type="evidence" value="ECO:0007669"/>
    <property type="project" value="TreeGrafter"/>
</dbReference>
<feature type="compositionally biased region" description="Polar residues" evidence="1">
    <location>
        <begin position="219"/>
        <end position="233"/>
    </location>
</feature>
<sequence length="373" mass="40765">MAEDKTFRYGLIMLGFFLVMIGMFIMSTDKPQVYITFCTLGVLIIAVGITWSMCQCYPKVTFAPIDAEAEKFVSHKPAVLIENEISEKNWYVCKSSQTPYTSQEEAKVYEKSLPSYDQIQMKTEGSAEDQEVQCAPAPSGSELRTGAHTQPTVQAKAEVHRDSGSDGKTYKDPAAQMETAMASRQLEKPRGEAPLASFQEDTELSSSEGSPSSHLSLQGCGSSQRDQPPSQCPTKKPSAELPSYEDFASIDSSVGEGQEPGQEHPVTPAQSHPSSIPPPRGCAGVADPVSKLSGPRVIQSTEEEDDLYYGGCCGRMWLRTRSPNSLPKETGSSPFTCICYLSHIPLYMFTWQRYVAASVTRNFHQSSVPAAHG</sequence>
<evidence type="ECO:0000256" key="2">
    <source>
        <dbReference type="SAM" id="Phobius"/>
    </source>
</evidence>
<dbReference type="InParanoid" id="A0A3Q0GRP7"/>